<keyword evidence="2 6" id="KW-0812">Transmembrane</keyword>
<evidence type="ECO:0000256" key="5">
    <source>
        <dbReference type="SAM" id="MobiDB-lite"/>
    </source>
</evidence>
<dbReference type="SUPFAM" id="SSF103473">
    <property type="entry name" value="MFS general substrate transporter"/>
    <property type="match status" value="1"/>
</dbReference>
<evidence type="ECO:0000256" key="3">
    <source>
        <dbReference type="ARBA" id="ARBA00022989"/>
    </source>
</evidence>
<feature type="transmembrane region" description="Helical" evidence="6">
    <location>
        <begin position="337"/>
        <end position="359"/>
    </location>
</feature>
<dbReference type="PANTHER" id="PTHR23507:SF1">
    <property type="entry name" value="FI18259P1-RELATED"/>
    <property type="match status" value="1"/>
</dbReference>
<evidence type="ECO:0000256" key="1">
    <source>
        <dbReference type="ARBA" id="ARBA00004141"/>
    </source>
</evidence>
<evidence type="ECO:0000313" key="9">
    <source>
        <dbReference type="Proteomes" id="UP001562357"/>
    </source>
</evidence>
<feature type="transmembrane region" description="Helical" evidence="6">
    <location>
        <begin position="379"/>
        <end position="399"/>
    </location>
</feature>
<dbReference type="Pfam" id="PF07690">
    <property type="entry name" value="MFS_1"/>
    <property type="match status" value="1"/>
</dbReference>
<gene>
    <name evidence="8" type="primary">g6465</name>
    <name evidence="8" type="ORF">EsDP_00006465</name>
</gene>
<feature type="region of interest" description="Disordered" evidence="5">
    <location>
        <begin position="1"/>
        <end position="37"/>
    </location>
</feature>
<feature type="transmembrane region" description="Helical" evidence="6">
    <location>
        <begin position="53"/>
        <end position="71"/>
    </location>
</feature>
<dbReference type="Gene3D" id="1.20.1250.20">
    <property type="entry name" value="MFS general substrate transporter like domains"/>
    <property type="match status" value="1"/>
</dbReference>
<accession>A0ABQ0CXS5</accession>
<dbReference type="CDD" id="cd06174">
    <property type="entry name" value="MFS"/>
    <property type="match status" value="1"/>
</dbReference>
<feature type="transmembrane region" description="Helical" evidence="6">
    <location>
        <begin position="130"/>
        <end position="150"/>
    </location>
</feature>
<proteinExistence type="predicted"/>
<comment type="caution">
    <text evidence="8">The sequence shown here is derived from an EMBL/GenBank/DDBJ whole genome shotgun (WGS) entry which is preliminary data.</text>
</comment>
<evidence type="ECO:0000256" key="6">
    <source>
        <dbReference type="SAM" id="Phobius"/>
    </source>
</evidence>
<feature type="transmembrane region" description="Helical" evidence="6">
    <location>
        <begin position="183"/>
        <end position="212"/>
    </location>
</feature>
<dbReference type="PROSITE" id="PS50850">
    <property type="entry name" value="MFS"/>
    <property type="match status" value="1"/>
</dbReference>
<feature type="transmembrane region" description="Helical" evidence="6">
    <location>
        <begin position="499"/>
        <end position="525"/>
    </location>
</feature>
<keyword evidence="9" id="KW-1185">Reference proteome</keyword>
<dbReference type="EMBL" id="BAAFGZ010000378">
    <property type="protein sequence ID" value="GAB0138226.1"/>
    <property type="molecule type" value="Genomic_DNA"/>
</dbReference>
<evidence type="ECO:0000313" key="8">
    <source>
        <dbReference type="EMBL" id="GAB0138226.1"/>
    </source>
</evidence>
<protein>
    <recommendedName>
        <fullName evidence="7">Major facilitator superfamily (MFS) profile domain-containing protein</fullName>
    </recommendedName>
</protein>
<evidence type="ECO:0000259" key="7">
    <source>
        <dbReference type="PROSITE" id="PS50850"/>
    </source>
</evidence>
<comment type="subcellular location">
    <subcellularLocation>
        <location evidence="1">Membrane</location>
        <topology evidence="1">Multi-pass membrane protein</topology>
    </subcellularLocation>
</comment>
<feature type="compositionally biased region" description="Acidic residues" evidence="5">
    <location>
        <begin position="287"/>
        <end position="298"/>
    </location>
</feature>
<organism evidence="8 9">
    <name type="scientific">Epichloe bromicola</name>
    <dbReference type="NCBI Taxonomy" id="79588"/>
    <lineage>
        <taxon>Eukaryota</taxon>
        <taxon>Fungi</taxon>
        <taxon>Dikarya</taxon>
        <taxon>Ascomycota</taxon>
        <taxon>Pezizomycotina</taxon>
        <taxon>Sordariomycetes</taxon>
        <taxon>Hypocreomycetidae</taxon>
        <taxon>Hypocreales</taxon>
        <taxon>Clavicipitaceae</taxon>
        <taxon>Epichloe</taxon>
    </lineage>
</organism>
<evidence type="ECO:0000256" key="2">
    <source>
        <dbReference type="ARBA" id="ARBA00022692"/>
    </source>
</evidence>
<feature type="domain" description="Major facilitator superfamily (MFS) profile" evidence="7">
    <location>
        <begin position="53"/>
        <end position="531"/>
    </location>
</feature>
<feature type="transmembrane region" description="Helical" evidence="6">
    <location>
        <begin position="420"/>
        <end position="453"/>
    </location>
</feature>
<reference evidence="9" key="1">
    <citation type="submission" date="2024-06" db="EMBL/GenBank/DDBJ databases">
        <title>Draft Genome Sequences of Epichloe bromicola Strains Isolated from Elymus ciliaris.</title>
        <authorList>
            <consortium name="Epichloe bromicola genome sequencing consortium"/>
            <person name="Miura A."/>
            <person name="Imano S."/>
            <person name="Ashida A."/>
            <person name="Sato I."/>
            <person name="Chiba S."/>
            <person name="Tanaka A."/>
            <person name="Camagna M."/>
            <person name="Takemoto D."/>
        </authorList>
    </citation>
    <scope>NUCLEOTIDE SEQUENCE [LARGE SCALE GENOMIC DNA]</scope>
    <source>
        <strain evidence="9">DP</strain>
    </source>
</reference>
<name>A0ABQ0CXS5_9HYPO</name>
<feature type="transmembrane region" description="Helical" evidence="6">
    <location>
        <begin position="157"/>
        <end position="177"/>
    </location>
</feature>
<keyword evidence="4 6" id="KW-0472">Membrane</keyword>
<dbReference type="Proteomes" id="UP001562357">
    <property type="component" value="Unassembled WGS sequence"/>
</dbReference>
<feature type="transmembrane region" description="Helical" evidence="6">
    <location>
        <begin position="253"/>
        <end position="273"/>
    </location>
</feature>
<evidence type="ECO:0000256" key="4">
    <source>
        <dbReference type="ARBA" id="ARBA00023136"/>
    </source>
</evidence>
<feature type="transmembrane region" description="Helical" evidence="6">
    <location>
        <begin position="224"/>
        <end position="247"/>
    </location>
</feature>
<sequence length="539" mass="59674">MSASLAGDDDEHARFLPDDDDEDSAGGQGRGRRSFSTTFSNGAAVSSTLKRRVLLMSILFLFIVEFSLFVMEAPLQQIMENFICHGKTMSKSAKRAQMDMDMGDMDGMKGMDPRCKEPDVQQTLAMARSWMMSVSMLVPLLVQIPYGIVADNYGRRIVLFLGLLGVTASTAWNMLILSEPERFSIWFLLLGYIATLIGGGTSVITAMVWTLLTDVIPPEQRSTIFYQLHAMMFVMSIISRPISAYLMSVDPWFPMWIGIAALALGTASSLAIPETLHAVAVMKSTEPENENDDSDNEENGMYRPPFNTMRSTVQVSFGTLKARMAEIWHLIFHSKHLMFLVAALAACAPITIAFEMNILQYMTARFNWTWSKATYISTISKVTSVVNLVVIVPLISRFVSKRKGWSNPLLRDLKLSYVSLGFLLAGSLVIVLTSASWLLITALVLVSLGYGFWSQQRVLLASTVEPAQLATLNTLIGTAETLSNLIGTPLLGWLLSKGIALGGFWMGLPFVFTTFCTIGAAFLLYSTKYPRHFIRDEAL</sequence>
<dbReference type="InterPro" id="IPR011701">
    <property type="entry name" value="MFS"/>
</dbReference>
<feature type="region of interest" description="Disordered" evidence="5">
    <location>
        <begin position="284"/>
        <end position="303"/>
    </location>
</feature>
<dbReference type="InterPro" id="IPR036259">
    <property type="entry name" value="MFS_trans_sf"/>
</dbReference>
<keyword evidence="3 6" id="KW-1133">Transmembrane helix</keyword>
<dbReference type="InterPro" id="IPR020846">
    <property type="entry name" value="MFS_dom"/>
</dbReference>
<dbReference type="PANTHER" id="PTHR23507">
    <property type="entry name" value="ZGC:174356"/>
    <property type="match status" value="1"/>
</dbReference>